<dbReference type="SUPFAM" id="SSF57603">
    <property type="entry name" value="FnI-like domain"/>
    <property type="match status" value="1"/>
</dbReference>
<evidence type="ECO:0000259" key="3">
    <source>
        <dbReference type="SMART" id="SM00210"/>
    </source>
</evidence>
<accession>A0ABQ9V4B5</accession>
<dbReference type="Gene3D" id="2.60.120.200">
    <property type="match status" value="1"/>
</dbReference>
<evidence type="ECO:0000313" key="4">
    <source>
        <dbReference type="EMBL" id="KAK2103824.1"/>
    </source>
</evidence>
<evidence type="ECO:0000256" key="1">
    <source>
        <dbReference type="ARBA" id="ARBA00022729"/>
    </source>
</evidence>
<dbReference type="PANTHER" id="PTHR10199">
    <property type="entry name" value="THROMBOSPONDIN"/>
    <property type="match status" value="1"/>
</dbReference>
<gene>
    <name evidence="4" type="primary">THBS1</name>
    <name evidence="4" type="ORF">P7K49_017680</name>
</gene>
<protein>
    <submittedName>
        <fullName evidence="4">Thrombospondin-1</fullName>
    </submittedName>
</protein>
<evidence type="ECO:0000256" key="2">
    <source>
        <dbReference type="ARBA" id="ARBA00022737"/>
    </source>
</evidence>
<keyword evidence="1" id="KW-0732">Signal</keyword>
<dbReference type="InterPro" id="IPR048287">
    <property type="entry name" value="TSPN-like_N"/>
</dbReference>
<dbReference type="Gene3D" id="2.10.70.10">
    <property type="entry name" value="Complement Module, domain 1"/>
    <property type="match status" value="1"/>
</dbReference>
<feature type="domain" description="Thrombospondin-like N-terminal" evidence="3">
    <location>
        <begin position="74"/>
        <end position="271"/>
    </location>
</feature>
<keyword evidence="2" id="KW-0677">Repeat</keyword>
<dbReference type="EMBL" id="JASSZA010000008">
    <property type="protein sequence ID" value="KAK2103824.1"/>
    <property type="molecule type" value="Genomic_DNA"/>
</dbReference>
<comment type="caution">
    <text evidence="4">The sequence shown here is derived from an EMBL/GenBank/DDBJ whole genome shotgun (WGS) entry which is preliminary data.</text>
</comment>
<reference evidence="4 5" key="1">
    <citation type="submission" date="2023-05" db="EMBL/GenBank/DDBJ databases">
        <title>B98-5 Cell Line De Novo Hybrid Assembly: An Optical Mapping Approach.</title>
        <authorList>
            <person name="Kananen K."/>
            <person name="Auerbach J.A."/>
            <person name="Kautto E."/>
            <person name="Blachly J.S."/>
        </authorList>
    </citation>
    <scope>NUCLEOTIDE SEQUENCE [LARGE SCALE GENOMIC DNA]</scope>
    <source>
        <strain evidence="4">B95-8</strain>
        <tissue evidence="4">Cell line</tissue>
    </source>
</reference>
<dbReference type="PANTHER" id="PTHR10199:SF78">
    <property type="entry name" value="THROMBOSPONDIN-1"/>
    <property type="match status" value="1"/>
</dbReference>
<organism evidence="4 5">
    <name type="scientific">Saguinus oedipus</name>
    <name type="common">Cotton-top tamarin</name>
    <name type="synonym">Oedipomidas oedipus</name>
    <dbReference type="NCBI Taxonomy" id="9490"/>
    <lineage>
        <taxon>Eukaryota</taxon>
        <taxon>Metazoa</taxon>
        <taxon>Chordata</taxon>
        <taxon>Craniata</taxon>
        <taxon>Vertebrata</taxon>
        <taxon>Euteleostomi</taxon>
        <taxon>Mammalia</taxon>
        <taxon>Eutheria</taxon>
        <taxon>Euarchontoglires</taxon>
        <taxon>Primates</taxon>
        <taxon>Haplorrhini</taxon>
        <taxon>Platyrrhini</taxon>
        <taxon>Cebidae</taxon>
        <taxon>Callitrichinae</taxon>
        <taxon>Saguinus</taxon>
    </lineage>
</organism>
<evidence type="ECO:0000313" key="5">
    <source>
        <dbReference type="Proteomes" id="UP001266305"/>
    </source>
</evidence>
<dbReference type="SMART" id="SM00210">
    <property type="entry name" value="TSPN"/>
    <property type="match status" value="1"/>
</dbReference>
<dbReference type="SUPFAM" id="SSF49899">
    <property type="entry name" value="Concanavalin A-like lectins/glucanases"/>
    <property type="match status" value="1"/>
</dbReference>
<dbReference type="InterPro" id="IPR013320">
    <property type="entry name" value="ConA-like_dom_sf"/>
</dbReference>
<dbReference type="Proteomes" id="UP001266305">
    <property type="component" value="Unassembled WGS sequence"/>
</dbReference>
<name>A0ABQ9V4B5_SAGOE</name>
<dbReference type="Pfam" id="PF02210">
    <property type="entry name" value="Laminin_G_2"/>
    <property type="match status" value="1"/>
</dbReference>
<sequence length="433" mass="47584">MSSLQPLQLLIWFTFDFPEAPKLLLISDPGLLCYRILPATGSLLGTNSSTMGLAWGLGLLFLLQVCGTNRIPESGGDNSVFDIFELTGAARKGSGRRLVKGPDPSSPAFRIEDANLIPPVPDDKLQDLVDAVRAEKGFLLLASLRQMKKTRGTLLALERKDHSGQVFSVVSNGKAGTLDLSLTVQGKQHVVSVEEALLATGQWKSITLFVQEDRAQLYIDCEKMENAELDVPIQSVFTRDLASIARLRIAKGGVNDNFQGVLQNVRFVFGTTPEDILRNKGCSSSTNVLLTLDNNVVNGSSPAIRTNYIGHKTKDLQAICGISCDELSSMVLELRGLRTIVTTLQDSIRKVTEENKELANELRRPPLCYHNGVQYRNNEEWTVDSCTECRCQKELSNEWSERKLALELSTIVVAANTTDSSSTSIIPPEHLQP</sequence>
<dbReference type="InterPro" id="IPR001791">
    <property type="entry name" value="Laminin_G"/>
</dbReference>
<keyword evidence="5" id="KW-1185">Reference proteome</keyword>
<proteinExistence type="predicted"/>